<reference evidence="2" key="2">
    <citation type="submission" date="2022-07" db="EMBL/GenBank/DDBJ databases">
        <title>Complete genome of Mycoplasma caviae type strain G122.</title>
        <authorList>
            <person name="Spergser J."/>
        </authorList>
    </citation>
    <scope>NUCLEOTIDE SEQUENCE</scope>
    <source>
        <strain evidence="2">G122</strain>
    </source>
</reference>
<name>A0A3P8L6W0_9BACT</name>
<dbReference type="NCBIfam" id="NF045939">
    <property type="entry name" value="MHJ_0274_fam"/>
    <property type="match status" value="1"/>
</dbReference>
<dbReference type="AlphaFoldDB" id="A0A3P8L6W0"/>
<dbReference type="OrthoDB" id="401106at2"/>
<evidence type="ECO:0000313" key="3">
    <source>
        <dbReference type="EMBL" id="VDR41785.1"/>
    </source>
</evidence>
<organism evidence="3 4">
    <name type="scientific">Mycoplasmopsis caviae</name>
    <dbReference type="NCBI Taxonomy" id="55603"/>
    <lineage>
        <taxon>Bacteria</taxon>
        <taxon>Bacillati</taxon>
        <taxon>Mycoplasmatota</taxon>
        <taxon>Mycoplasmoidales</taxon>
        <taxon>Metamycoplasmataceae</taxon>
        <taxon>Mycoplasmopsis</taxon>
    </lineage>
</organism>
<reference evidence="3 4" key="1">
    <citation type="submission" date="2018-12" db="EMBL/GenBank/DDBJ databases">
        <authorList>
            <consortium name="Pathogen Informatics"/>
        </authorList>
    </citation>
    <scope>NUCLEOTIDE SEQUENCE [LARGE SCALE GENOMIC DNA]</scope>
    <source>
        <strain evidence="3 4">NCTC10126</strain>
    </source>
</reference>
<accession>A0A3P8L6W0</accession>
<gene>
    <name evidence="3" type="ORF">NCTC10126_00268</name>
    <name evidence="2" type="ORF">NPA07_01005</name>
</gene>
<feature type="transmembrane region" description="Helical" evidence="1">
    <location>
        <begin position="6"/>
        <end position="27"/>
    </location>
</feature>
<dbReference type="Proteomes" id="UP000280036">
    <property type="component" value="Unassembled WGS sequence"/>
</dbReference>
<evidence type="ECO:0000313" key="2">
    <source>
        <dbReference type="EMBL" id="UUD35438.1"/>
    </source>
</evidence>
<evidence type="ECO:0000313" key="5">
    <source>
        <dbReference type="Proteomes" id="UP001058569"/>
    </source>
</evidence>
<keyword evidence="1" id="KW-0812">Transmembrane</keyword>
<keyword evidence="1" id="KW-1133">Transmembrane helix</keyword>
<sequence length="178" mass="21435">MQQNMTMWIILGVLVAVLGSFFVWSAIKEKIKRKQRRKQELQFRKDLDEQVRLLVFALKILIDKNNDYLTNFQPSIGEYKMSNIVNTAHKFLEKYQEDPLFKECILSNADAKEEIFAFSILRDTRSNSWNKRASDKLEWVSERFNSYDLTLYEDDYKKMQERINEYYDAEFLKNDEQN</sequence>
<keyword evidence="5" id="KW-1185">Reference proteome</keyword>
<protein>
    <submittedName>
        <fullName evidence="3">Uncharacterized protein</fullName>
    </submittedName>
</protein>
<dbReference type="RefSeq" id="WP_126118052.1">
    <property type="nucleotide sequence ID" value="NZ_CP101806.1"/>
</dbReference>
<dbReference type="Proteomes" id="UP001058569">
    <property type="component" value="Chromosome"/>
</dbReference>
<keyword evidence="1" id="KW-0472">Membrane</keyword>
<evidence type="ECO:0000313" key="4">
    <source>
        <dbReference type="Proteomes" id="UP000280036"/>
    </source>
</evidence>
<dbReference type="EMBL" id="CP101806">
    <property type="protein sequence ID" value="UUD35438.1"/>
    <property type="molecule type" value="Genomic_DNA"/>
</dbReference>
<proteinExistence type="predicted"/>
<dbReference type="EMBL" id="UZVY01000001">
    <property type="protein sequence ID" value="VDR41785.1"/>
    <property type="molecule type" value="Genomic_DNA"/>
</dbReference>
<evidence type="ECO:0000256" key="1">
    <source>
        <dbReference type="SAM" id="Phobius"/>
    </source>
</evidence>